<name>A0A7C8ZPI5_OPUST</name>
<dbReference type="InterPro" id="IPR025558">
    <property type="entry name" value="DUF4283"/>
</dbReference>
<protein>
    <recommendedName>
        <fullName evidence="1">DUF4283 domain-containing protein</fullName>
    </recommendedName>
</protein>
<sequence length="102" mass="11925">MAGREGISNDVSKGKGKAKAKPVVKWEEEIEDEEKSELSLCLIGKLWTKRRFNSNAFMNTITKVWNPIRGVEAKEIDTNLFLFQFYHWKDLDKVVEGEPWFF</sequence>
<organism evidence="2">
    <name type="scientific">Opuntia streptacantha</name>
    <name type="common">Prickly pear cactus</name>
    <name type="synonym">Opuntia cardona</name>
    <dbReference type="NCBI Taxonomy" id="393608"/>
    <lineage>
        <taxon>Eukaryota</taxon>
        <taxon>Viridiplantae</taxon>
        <taxon>Streptophyta</taxon>
        <taxon>Embryophyta</taxon>
        <taxon>Tracheophyta</taxon>
        <taxon>Spermatophyta</taxon>
        <taxon>Magnoliopsida</taxon>
        <taxon>eudicotyledons</taxon>
        <taxon>Gunneridae</taxon>
        <taxon>Pentapetalae</taxon>
        <taxon>Caryophyllales</taxon>
        <taxon>Cactineae</taxon>
        <taxon>Cactaceae</taxon>
        <taxon>Opuntioideae</taxon>
        <taxon>Opuntia</taxon>
    </lineage>
</organism>
<proteinExistence type="predicted"/>
<dbReference type="AlphaFoldDB" id="A0A7C8ZPI5"/>
<reference evidence="2" key="2">
    <citation type="submission" date="2020-07" db="EMBL/GenBank/DDBJ databases">
        <authorList>
            <person name="Vera ALvarez R."/>
            <person name="Arias-Moreno D.M."/>
            <person name="Jimenez-Jacinto V."/>
            <person name="Jimenez-Bremont J.F."/>
            <person name="Swaminathan K."/>
            <person name="Moose S.P."/>
            <person name="Guerrero-Gonzalez M.L."/>
            <person name="Marino-Ramirez L."/>
            <person name="Landsman D."/>
            <person name="Rodriguez-Kessler M."/>
            <person name="Delgado-Sanchez P."/>
        </authorList>
    </citation>
    <scope>NUCLEOTIDE SEQUENCE</scope>
    <source>
        <tissue evidence="2">Cladode</tissue>
    </source>
</reference>
<reference evidence="2" key="1">
    <citation type="journal article" date="2013" name="J. Plant Res.">
        <title>Effect of fungi and light on seed germination of three Opuntia species from semiarid lands of central Mexico.</title>
        <authorList>
            <person name="Delgado-Sanchez P."/>
            <person name="Jimenez-Bremont J.F."/>
            <person name="Guerrero-Gonzalez Mde L."/>
            <person name="Flores J."/>
        </authorList>
    </citation>
    <scope>NUCLEOTIDE SEQUENCE</scope>
    <source>
        <tissue evidence="2">Cladode</tissue>
    </source>
</reference>
<dbReference type="EMBL" id="GISG01155539">
    <property type="protein sequence ID" value="MBA4648439.1"/>
    <property type="molecule type" value="Transcribed_RNA"/>
</dbReference>
<evidence type="ECO:0000259" key="1">
    <source>
        <dbReference type="Pfam" id="PF14111"/>
    </source>
</evidence>
<feature type="domain" description="DUF4283" evidence="1">
    <location>
        <begin position="35"/>
        <end position="102"/>
    </location>
</feature>
<evidence type="ECO:0000313" key="2">
    <source>
        <dbReference type="EMBL" id="MBA4648439.1"/>
    </source>
</evidence>
<accession>A0A7C8ZPI5</accession>
<dbReference type="Pfam" id="PF14111">
    <property type="entry name" value="DUF4283"/>
    <property type="match status" value="1"/>
</dbReference>